<proteinExistence type="predicted"/>
<dbReference type="Gene3D" id="2.30.42.10">
    <property type="match status" value="1"/>
</dbReference>
<dbReference type="Gene3D" id="2.40.70.10">
    <property type="entry name" value="Acid Proteases"/>
    <property type="match status" value="1"/>
</dbReference>
<dbReference type="InterPro" id="IPR001478">
    <property type="entry name" value="PDZ"/>
</dbReference>
<evidence type="ECO:0000313" key="3">
    <source>
        <dbReference type="Proteomes" id="UP000307507"/>
    </source>
</evidence>
<dbReference type="AlphaFoldDB" id="A0A4S3ZQR3"/>
<accession>A0A4S3ZQR3</accession>
<feature type="domain" description="PDZ" evidence="1">
    <location>
        <begin position="373"/>
        <end position="414"/>
    </location>
</feature>
<comment type="caution">
    <text evidence="2">The sequence shown here is derived from an EMBL/GenBank/DDBJ whole genome shotgun (WGS) entry which is preliminary data.</text>
</comment>
<dbReference type="OrthoDB" id="3521766at2"/>
<dbReference type="InterPro" id="IPR021109">
    <property type="entry name" value="Peptidase_aspartic_dom_sf"/>
</dbReference>
<evidence type="ECO:0000259" key="1">
    <source>
        <dbReference type="PROSITE" id="PS50106"/>
    </source>
</evidence>
<dbReference type="Proteomes" id="UP000307507">
    <property type="component" value="Unassembled WGS sequence"/>
</dbReference>
<dbReference type="SUPFAM" id="SSF50156">
    <property type="entry name" value="PDZ domain-like"/>
    <property type="match status" value="1"/>
</dbReference>
<evidence type="ECO:0000313" key="2">
    <source>
        <dbReference type="EMBL" id="THF47840.1"/>
    </source>
</evidence>
<dbReference type="InterPro" id="IPR041489">
    <property type="entry name" value="PDZ_6"/>
</dbReference>
<gene>
    <name evidence="2" type="ORF">E6C50_15510</name>
</gene>
<organism evidence="2 3">
    <name type="scientific">Flavobacterium supellecticarium</name>
    <dbReference type="NCBI Taxonomy" id="2565924"/>
    <lineage>
        <taxon>Bacteria</taxon>
        <taxon>Pseudomonadati</taxon>
        <taxon>Bacteroidota</taxon>
        <taxon>Flavobacteriia</taxon>
        <taxon>Flavobacteriales</taxon>
        <taxon>Flavobacteriaceae</taxon>
        <taxon>Flavobacterium</taxon>
    </lineage>
</organism>
<dbReference type="PROSITE" id="PS50106">
    <property type="entry name" value="PDZ"/>
    <property type="match status" value="1"/>
</dbReference>
<name>A0A4S3ZQR3_9FLAO</name>
<dbReference type="EMBL" id="SSNZ01000010">
    <property type="protein sequence ID" value="THF47840.1"/>
    <property type="molecule type" value="Genomic_DNA"/>
</dbReference>
<protein>
    <submittedName>
        <fullName evidence="2">PDZ domain-containing protein</fullName>
    </submittedName>
</protein>
<keyword evidence="3" id="KW-1185">Reference proteome</keyword>
<sequence>MRLFVFLLLIITYPAKLLAQEGFQWHSPKDKIDIPFVFVDNLIIIPVEINNAKMNMLLDSGSEPSLIFSFPQSDPLQLYNTKKVRISGLGSEEMAEGLLSQKNKLNVSNYIDTNFEILVILDEKLNFSSRIGIPVNGILGYSFFRNHLVEINYIKKKITLYKNNDLLKSKRIRKYTAIPLDIVNGRPYVNVNTKLDGKELPLKLLMDTGLTDGLWLFEDDVIKCNDKYFEDVLGEGIGGTIYGKKSRLSEIRTAHFLFKEPLVSYPDTTSYKQLSIVKDRNGSLGGEILKRFYLIVDYSGKQIYVKKNKMFDDPFLYNMSGIEVQHNGVQWIQESVKNDVNKNLPIGTTNIDDIVFDNSSFKYKFMLKPVFEIASVRKGSPADEAGLKAGDKIIRIERKNAYNLTKQRINELLQVEDSKTIRIEIERDGKNQEYQVTIRKLF</sequence>
<dbReference type="RefSeq" id="WP_136404154.1">
    <property type="nucleotide sequence ID" value="NZ_SSNZ01000010.1"/>
</dbReference>
<dbReference type="Pfam" id="PF17820">
    <property type="entry name" value="PDZ_6"/>
    <property type="match status" value="1"/>
</dbReference>
<dbReference type="InterPro" id="IPR036034">
    <property type="entry name" value="PDZ_sf"/>
</dbReference>
<reference evidence="2 3" key="1">
    <citation type="submission" date="2019-04" db="EMBL/GenBank/DDBJ databases">
        <title>Flavobacterium sp. nov. isolated from construction timber.</title>
        <authorList>
            <person name="Lin S.-Y."/>
            <person name="Chang C.-T."/>
            <person name="Young C.-C."/>
        </authorList>
    </citation>
    <scope>NUCLEOTIDE SEQUENCE [LARGE SCALE GENOMIC DNA]</scope>
    <source>
        <strain evidence="2 3">CC-CTC003</strain>
    </source>
</reference>
<dbReference type="SMART" id="SM00228">
    <property type="entry name" value="PDZ"/>
    <property type="match status" value="1"/>
</dbReference>